<dbReference type="Gene3D" id="1.10.260.40">
    <property type="entry name" value="lambda repressor-like DNA-binding domains"/>
    <property type="match status" value="1"/>
</dbReference>
<dbReference type="EMBL" id="LPUY01000128">
    <property type="protein sequence ID" value="KUP91016.1"/>
    <property type="molecule type" value="Genomic_DNA"/>
</dbReference>
<dbReference type="SUPFAM" id="SSF51182">
    <property type="entry name" value="RmlC-like cupins"/>
    <property type="match status" value="1"/>
</dbReference>
<protein>
    <submittedName>
        <fullName evidence="3">HTH-type transcriptional regulator PuuR</fullName>
    </submittedName>
</protein>
<organism evidence="3 4">
    <name type="scientific">Tritonibacter horizontis</name>
    <dbReference type="NCBI Taxonomy" id="1768241"/>
    <lineage>
        <taxon>Bacteria</taxon>
        <taxon>Pseudomonadati</taxon>
        <taxon>Pseudomonadota</taxon>
        <taxon>Alphaproteobacteria</taxon>
        <taxon>Rhodobacterales</taxon>
        <taxon>Paracoccaceae</taxon>
        <taxon>Tritonibacter</taxon>
    </lineage>
</organism>
<evidence type="ECO:0000313" key="4">
    <source>
        <dbReference type="Proteomes" id="UP000068382"/>
    </source>
</evidence>
<gene>
    <name evidence="3" type="primary">puuR_3</name>
    <name evidence="3" type="ORF">TRIHO_41330</name>
</gene>
<dbReference type="CDD" id="cd02209">
    <property type="entry name" value="cupin_XRE_C"/>
    <property type="match status" value="1"/>
</dbReference>
<dbReference type="InterPro" id="IPR050807">
    <property type="entry name" value="TransReg_Diox_bact_type"/>
</dbReference>
<dbReference type="GO" id="GO:0003677">
    <property type="term" value="F:DNA binding"/>
    <property type="evidence" value="ECO:0007669"/>
    <property type="project" value="UniProtKB-KW"/>
</dbReference>
<dbReference type="RefSeq" id="WP_082705260.1">
    <property type="nucleotide sequence ID" value="NZ_LPUY01000128.1"/>
</dbReference>
<dbReference type="OrthoDB" id="9814751at2"/>
<dbReference type="SUPFAM" id="SSF47413">
    <property type="entry name" value="lambda repressor-like DNA-binding domains"/>
    <property type="match status" value="1"/>
</dbReference>
<accession>A0A132BS31</accession>
<dbReference type="Proteomes" id="UP000068382">
    <property type="component" value="Unassembled WGS sequence"/>
</dbReference>
<dbReference type="GO" id="GO:0003700">
    <property type="term" value="F:DNA-binding transcription factor activity"/>
    <property type="evidence" value="ECO:0007669"/>
    <property type="project" value="TreeGrafter"/>
</dbReference>
<dbReference type="Pfam" id="PF01381">
    <property type="entry name" value="HTH_3"/>
    <property type="match status" value="1"/>
</dbReference>
<dbReference type="InterPro" id="IPR011051">
    <property type="entry name" value="RmlC_Cupin_sf"/>
</dbReference>
<dbReference type="CDD" id="cd00093">
    <property type="entry name" value="HTH_XRE"/>
    <property type="match status" value="1"/>
</dbReference>
<evidence type="ECO:0000313" key="3">
    <source>
        <dbReference type="EMBL" id="KUP91016.1"/>
    </source>
</evidence>
<evidence type="ECO:0000259" key="2">
    <source>
        <dbReference type="PROSITE" id="PS50943"/>
    </source>
</evidence>
<dbReference type="PANTHER" id="PTHR46797">
    <property type="entry name" value="HTH-TYPE TRANSCRIPTIONAL REGULATOR"/>
    <property type="match status" value="1"/>
</dbReference>
<keyword evidence="4" id="KW-1185">Reference proteome</keyword>
<feature type="domain" description="HTH cro/C1-type" evidence="2">
    <location>
        <begin position="40"/>
        <end position="94"/>
    </location>
</feature>
<dbReference type="SMART" id="SM00530">
    <property type="entry name" value="HTH_XRE"/>
    <property type="match status" value="1"/>
</dbReference>
<dbReference type="PANTHER" id="PTHR46797:SF2">
    <property type="entry name" value="TRANSCRIPTIONAL REGULATOR"/>
    <property type="match status" value="1"/>
</dbReference>
<dbReference type="Pfam" id="PF07883">
    <property type="entry name" value="Cupin_2"/>
    <property type="match status" value="1"/>
</dbReference>
<sequence length="216" mass="24025">MKKKTPSLARSTALRGPIQSEPIQDLDDVLEAGALVGQEIKDLRRASNVTLSELSNATGLSKGYLSQIERSISSPSIKALHSISRALGVNISWFFPSPSEDDDEFREFVVRRDRRRKLDFESGIRDELLSPNLARGIELLRCTFRPHSVSGKEDYSHKGEEAGFVVSGKLTLWLDGKEIALESGDSFAFESSLPHRYANESDDETVIIWAISPPSY</sequence>
<dbReference type="InterPro" id="IPR010982">
    <property type="entry name" value="Lambda_DNA-bd_dom_sf"/>
</dbReference>
<dbReference type="GO" id="GO:0005829">
    <property type="term" value="C:cytosol"/>
    <property type="evidence" value="ECO:0007669"/>
    <property type="project" value="TreeGrafter"/>
</dbReference>
<dbReference type="InterPro" id="IPR014710">
    <property type="entry name" value="RmlC-like_jellyroll"/>
</dbReference>
<comment type="caution">
    <text evidence="3">The sequence shown here is derived from an EMBL/GenBank/DDBJ whole genome shotgun (WGS) entry which is preliminary data.</text>
</comment>
<dbReference type="InterPro" id="IPR001387">
    <property type="entry name" value="Cro/C1-type_HTH"/>
</dbReference>
<dbReference type="AlphaFoldDB" id="A0A132BS31"/>
<keyword evidence="1" id="KW-0238">DNA-binding</keyword>
<name>A0A132BS31_9RHOB</name>
<evidence type="ECO:0000256" key="1">
    <source>
        <dbReference type="ARBA" id="ARBA00023125"/>
    </source>
</evidence>
<dbReference type="PATRIC" id="fig|1768241.3.peg.4318"/>
<reference evidence="3 4" key="1">
    <citation type="submission" date="2015-12" db="EMBL/GenBank/DDBJ databases">
        <title>Genome sequence of the marine Rhodobacteraceae strain O3.65, Candidatus Tritonibacter horizontis.</title>
        <authorList>
            <person name="Poehlein A."/>
            <person name="Giebel H.A."/>
            <person name="Voget S."/>
            <person name="Brinkhoff T."/>
        </authorList>
    </citation>
    <scope>NUCLEOTIDE SEQUENCE [LARGE SCALE GENOMIC DNA]</scope>
    <source>
        <strain evidence="3 4">O3.65</strain>
    </source>
</reference>
<proteinExistence type="predicted"/>
<dbReference type="PROSITE" id="PS50943">
    <property type="entry name" value="HTH_CROC1"/>
    <property type="match status" value="1"/>
</dbReference>
<dbReference type="Gene3D" id="2.60.120.10">
    <property type="entry name" value="Jelly Rolls"/>
    <property type="match status" value="1"/>
</dbReference>
<dbReference type="InterPro" id="IPR013096">
    <property type="entry name" value="Cupin_2"/>
</dbReference>